<proteinExistence type="predicted"/>
<protein>
    <submittedName>
        <fullName evidence="1">DUF4286 family protein</fullName>
    </submittedName>
</protein>
<dbReference type="Pfam" id="PF14114">
    <property type="entry name" value="DUF4286"/>
    <property type="match status" value="1"/>
</dbReference>
<evidence type="ECO:0000313" key="2">
    <source>
        <dbReference type="Proteomes" id="UP000598971"/>
    </source>
</evidence>
<dbReference type="InterPro" id="IPR025563">
    <property type="entry name" value="DUF4286"/>
</dbReference>
<dbReference type="RefSeq" id="WP_171608407.1">
    <property type="nucleotide sequence ID" value="NZ_WHPF01000009.1"/>
</dbReference>
<evidence type="ECO:0000313" key="1">
    <source>
        <dbReference type="EMBL" id="NNV56464.1"/>
    </source>
</evidence>
<comment type="caution">
    <text evidence="1">The sequence shown here is derived from an EMBL/GenBank/DDBJ whole genome shotgun (WGS) entry which is preliminary data.</text>
</comment>
<sequence length="101" mass="11995">MFLYNITVMANWDIHEKWLQWQLEEHIPQIMGTGCFYKNQLLRILEIDETDGPTYAVQFYANSKADYNKYIEIHAPGLRAITQQKWGEQCVAFRTLMQVVH</sequence>
<keyword evidence="2" id="KW-1185">Reference proteome</keyword>
<dbReference type="EMBL" id="WHPF01000009">
    <property type="protein sequence ID" value="NNV56464.1"/>
    <property type="molecule type" value="Genomic_DNA"/>
</dbReference>
<organism evidence="1 2">
    <name type="scientific">Limnovirga soli</name>
    <dbReference type="NCBI Taxonomy" id="2656915"/>
    <lineage>
        <taxon>Bacteria</taxon>
        <taxon>Pseudomonadati</taxon>
        <taxon>Bacteroidota</taxon>
        <taxon>Chitinophagia</taxon>
        <taxon>Chitinophagales</taxon>
        <taxon>Chitinophagaceae</taxon>
        <taxon>Limnovirga</taxon>
    </lineage>
</organism>
<reference evidence="1" key="1">
    <citation type="submission" date="2019-10" db="EMBL/GenBank/DDBJ databases">
        <title>Draft genome sequence of Panacibacter sp. KCS-6.</title>
        <authorList>
            <person name="Yim K.J."/>
        </authorList>
    </citation>
    <scope>NUCLEOTIDE SEQUENCE</scope>
    <source>
        <strain evidence="1">KCS-6</strain>
    </source>
</reference>
<dbReference type="AlphaFoldDB" id="A0A8J8JVB6"/>
<accession>A0A8J8JVB6</accession>
<name>A0A8J8JVB6_9BACT</name>
<dbReference type="Proteomes" id="UP000598971">
    <property type="component" value="Unassembled WGS sequence"/>
</dbReference>
<gene>
    <name evidence="1" type="ORF">GD597_13415</name>
</gene>